<dbReference type="SUPFAM" id="SSF54427">
    <property type="entry name" value="NTF2-like"/>
    <property type="match status" value="1"/>
</dbReference>
<evidence type="ECO:0000313" key="3">
    <source>
        <dbReference type="Proteomes" id="UP001057998"/>
    </source>
</evidence>
<feature type="domain" description="DUF4440" evidence="1">
    <location>
        <begin position="31"/>
        <end position="136"/>
    </location>
</feature>
<keyword evidence="3" id="KW-1185">Reference proteome</keyword>
<dbReference type="EMBL" id="CP101508">
    <property type="protein sequence ID" value="UTV26457.1"/>
    <property type="molecule type" value="Genomic_DNA"/>
</dbReference>
<name>A0ABY5GCY9_9GAMM</name>
<dbReference type="Gene3D" id="3.10.450.50">
    <property type="match status" value="1"/>
</dbReference>
<dbReference type="InterPro" id="IPR032710">
    <property type="entry name" value="NTF2-like_dom_sf"/>
</dbReference>
<dbReference type="Proteomes" id="UP001057998">
    <property type="component" value="Chromosome 1"/>
</dbReference>
<proteinExistence type="predicted"/>
<evidence type="ECO:0000259" key="1">
    <source>
        <dbReference type="Pfam" id="PF14534"/>
    </source>
</evidence>
<dbReference type="InterPro" id="IPR027843">
    <property type="entry name" value="DUF4440"/>
</dbReference>
<reference evidence="2" key="1">
    <citation type="submission" date="2022-07" db="EMBL/GenBank/DDBJ databases">
        <title>Genome sequencing of Photobacterium atrarenae GJH2-4.</title>
        <authorList>
            <person name="Park S.-J."/>
        </authorList>
    </citation>
    <scope>NUCLEOTIDE SEQUENCE</scope>
    <source>
        <strain evidence="2">GJH2-4</strain>
    </source>
</reference>
<dbReference type="RefSeq" id="WP_255387668.1">
    <property type="nucleotide sequence ID" value="NZ_CP101508.1"/>
</dbReference>
<protein>
    <submittedName>
        <fullName evidence="2">Nuclear transport factor 2 family protein</fullName>
    </submittedName>
</protein>
<accession>A0ABY5GCY9</accession>
<evidence type="ECO:0000313" key="2">
    <source>
        <dbReference type="EMBL" id="UTV26457.1"/>
    </source>
</evidence>
<organism evidence="2 3">
    <name type="scientific">Photobacterium atrarenae</name>
    <dbReference type="NCBI Taxonomy" id="865757"/>
    <lineage>
        <taxon>Bacteria</taxon>
        <taxon>Pseudomonadati</taxon>
        <taxon>Pseudomonadota</taxon>
        <taxon>Gammaproteobacteria</taxon>
        <taxon>Vibrionales</taxon>
        <taxon>Vibrionaceae</taxon>
        <taxon>Photobacterium</taxon>
    </lineage>
</organism>
<gene>
    <name evidence="2" type="ORF">NNL38_08685</name>
</gene>
<sequence>MDRVIGVTVKWCDTINMIFGESMNSLSRETIVAAEEALKSAMLISDTQMLSELLSDDLVFVNHFGQVVTKAQDLALHQSGQLQLEAIELSEMTVQLIASVGVVQVRAKIHGTYDGMDASGDFMFSRVWAPQGGRLQVHAVHSTQVAS</sequence>
<dbReference type="Pfam" id="PF14534">
    <property type="entry name" value="DUF4440"/>
    <property type="match status" value="1"/>
</dbReference>